<dbReference type="Pfam" id="PF07298">
    <property type="entry name" value="NnrU"/>
    <property type="match status" value="1"/>
</dbReference>
<evidence type="ECO:0000256" key="2">
    <source>
        <dbReference type="ARBA" id="ARBA00022692"/>
    </source>
</evidence>
<dbReference type="AlphaFoldDB" id="A0A7C9LMR2"/>
<proteinExistence type="predicted"/>
<comment type="subcellular location">
    <subcellularLocation>
        <location evidence="1">Membrane</location>
        <topology evidence="1">Multi-pass membrane protein</topology>
    </subcellularLocation>
</comment>
<evidence type="ECO:0000256" key="4">
    <source>
        <dbReference type="ARBA" id="ARBA00023136"/>
    </source>
</evidence>
<feature type="domain" description="NnrU" evidence="6">
    <location>
        <begin position="7"/>
        <end position="221"/>
    </location>
</feature>
<protein>
    <submittedName>
        <fullName evidence="7">NnrU family protein</fullName>
    </submittedName>
</protein>
<organism evidence="7 8">
    <name type="scientific">Sediminimonas qiaohouensis</name>
    <dbReference type="NCBI Taxonomy" id="552061"/>
    <lineage>
        <taxon>Bacteria</taxon>
        <taxon>Pseudomonadati</taxon>
        <taxon>Pseudomonadota</taxon>
        <taxon>Alphaproteobacteria</taxon>
        <taxon>Rhodobacterales</taxon>
        <taxon>Roseobacteraceae</taxon>
        <taxon>Sediminimonas</taxon>
    </lineage>
</organism>
<keyword evidence="4 5" id="KW-0472">Membrane</keyword>
<keyword evidence="3 5" id="KW-1133">Transmembrane helix</keyword>
<feature type="transmembrane region" description="Helical" evidence="5">
    <location>
        <begin position="141"/>
        <end position="161"/>
    </location>
</feature>
<accession>A0A7C9LMR2</accession>
<evidence type="ECO:0000313" key="7">
    <source>
        <dbReference type="EMBL" id="MTJ04202.1"/>
    </source>
</evidence>
<feature type="transmembrane region" description="Helical" evidence="5">
    <location>
        <begin position="74"/>
        <end position="93"/>
    </location>
</feature>
<feature type="transmembrane region" description="Helical" evidence="5">
    <location>
        <begin position="43"/>
        <end position="62"/>
    </location>
</feature>
<dbReference type="GO" id="GO:0016020">
    <property type="term" value="C:membrane"/>
    <property type="evidence" value="ECO:0007669"/>
    <property type="project" value="UniProtKB-SubCell"/>
</dbReference>
<dbReference type="Proteomes" id="UP000483078">
    <property type="component" value="Unassembled WGS sequence"/>
</dbReference>
<dbReference type="InterPro" id="IPR009915">
    <property type="entry name" value="NnrU_dom"/>
</dbReference>
<dbReference type="RefSeq" id="WP_273248791.1">
    <property type="nucleotide sequence ID" value="NZ_VENJ01000006.1"/>
</dbReference>
<evidence type="ECO:0000256" key="1">
    <source>
        <dbReference type="ARBA" id="ARBA00004141"/>
    </source>
</evidence>
<evidence type="ECO:0000256" key="5">
    <source>
        <dbReference type="SAM" id="Phobius"/>
    </source>
</evidence>
<reference evidence="7 8" key="1">
    <citation type="submission" date="2019-06" db="EMBL/GenBank/DDBJ databases">
        <title>Enrichment of Autotrophic Halophilic Microorganisms from Red Sea Brine Pool Using Microbial Electrosynthesis System.</title>
        <authorList>
            <person name="Alqahtani M.F."/>
            <person name="Bajracharya S."/>
            <person name="Katuri K.P."/>
            <person name="Ali M."/>
            <person name="Saikaly P.E."/>
        </authorList>
    </citation>
    <scope>NUCLEOTIDE SEQUENCE [LARGE SCALE GENOMIC DNA]</scope>
    <source>
        <strain evidence="7">MES6</strain>
    </source>
</reference>
<sequence>MWGWAELTLSLLAFGVGHAVPVRPPVRAALVRQLGARGFTAAYSLLSVAILGWVIVAAGRAPHFPLWEWTPWRAAVPFVAMAAVCALLALGAARPNPFSFGGRDDARFDPTRAGIIRWVRHPLLLALAIWALAHVIANGDLAHVAVFGLFAAFAVLGMWIVDRRKRRLMGAAWGDMRARLRAAPRVQRPLSWPGAMLRLGVAVGVYGALLWGHGWFAGVVPVWPW</sequence>
<name>A0A7C9LMR2_9RHOB</name>
<gene>
    <name evidence="7" type="ORF">FH759_05835</name>
</gene>
<dbReference type="EMBL" id="VENJ01000006">
    <property type="protein sequence ID" value="MTJ04202.1"/>
    <property type="molecule type" value="Genomic_DNA"/>
</dbReference>
<evidence type="ECO:0000259" key="6">
    <source>
        <dbReference type="Pfam" id="PF07298"/>
    </source>
</evidence>
<feature type="transmembrane region" description="Helical" evidence="5">
    <location>
        <begin position="195"/>
        <end position="216"/>
    </location>
</feature>
<comment type="caution">
    <text evidence="7">The sequence shown here is derived from an EMBL/GenBank/DDBJ whole genome shotgun (WGS) entry which is preliminary data.</text>
</comment>
<evidence type="ECO:0000313" key="8">
    <source>
        <dbReference type="Proteomes" id="UP000483078"/>
    </source>
</evidence>
<evidence type="ECO:0000256" key="3">
    <source>
        <dbReference type="ARBA" id="ARBA00022989"/>
    </source>
</evidence>
<dbReference type="Gene3D" id="1.20.120.1630">
    <property type="match status" value="1"/>
</dbReference>
<keyword evidence="2 5" id="KW-0812">Transmembrane</keyword>